<evidence type="ECO:0000259" key="3">
    <source>
        <dbReference type="Pfam" id="PF13193"/>
    </source>
</evidence>
<dbReference type="InterPro" id="IPR045851">
    <property type="entry name" value="AMP-bd_C_sf"/>
</dbReference>
<keyword evidence="6" id="KW-1185">Reference proteome</keyword>
<protein>
    <submittedName>
        <fullName evidence="5">Propionyl-CoA synthetase</fullName>
    </submittedName>
</protein>
<dbReference type="InterPro" id="IPR042099">
    <property type="entry name" value="ANL_N_sf"/>
</dbReference>
<evidence type="ECO:0000256" key="1">
    <source>
        <dbReference type="ARBA" id="ARBA00006432"/>
    </source>
</evidence>
<proteinExistence type="inferred from homology"/>
<reference evidence="6" key="1">
    <citation type="submission" date="2017-09" db="EMBL/GenBank/DDBJ databases">
        <authorList>
            <person name="Varghese N."/>
            <person name="Submissions S."/>
        </authorList>
    </citation>
    <scope>NUCLEOTIDE SEQUENCE [LARGE SCALE GENOMIC DNA]</scope>
    <source>
        <strain evidence="6">C7</strain>
    </source>
</reference>
<dbReference type="InterPro" id="IPR025110">
    <property type="entry name" value="AMP-bd_C"/>
</dbReference>
<dbReference type="InterPro" id="IPR020459">
    <property type="entry name" value="AMP-binding"/>
</dbReference>
<accession>A0A2C9CRE4</accession>
<dbReference type="Pfam" id="PF00501">
    <property type="entry name" value="AMP-binding"/>
    <property type="match status" value="1"/>
</dbReference>
<dbReference type="PANTHER" id="PTHR43347">
    <property type="entry name" value="ACYL-COA SYNTHETASE"/>
    <property type="match status" value="1"/>
</dbReference>
<dbReference type="InterPro" id="IPR000873">
    <property type="entry name" value="AMP-dep_synth/lig_dom"/>
</dbReference>
<gene>
    <name evidence="5" type="ORF">SAMN06273572_103148</name>
</gene>
<dbReference type="EMBL" id="OCTN01000003">
    <property type="protein sequence ID" value="SOH94121.1"/>
    <property type="molecule type" value="Genomic_DNA"/>
</dbReference>
<dbReference type="RefSeq" id="WP_097929681.1">
    <property type="nucleotide sequence ID" value="NZ_OCTN01000003.1"/>
</dbReference>
<dbReference type="SUPFAM" id="SSF56801">
    <property type="entry name" value="Acetyl-CoA synthetase-like"/>
    <property type="match status" value="1"/>
</dbReference>
<dbReference type="Pfam" id="PF16177">
    <property type="entry name" value="ACAS_N"/>
    <property type="match status" value="1"/>
</dbReference>
<dbReference type="FunFam" id="3.40.50.12780:FF:000011">
    <property type="entry name" value="Acetyl-coenzyme A synthetase 2-like, mitochondrial"/>
    <property type="match status" value="1"/>
</dbReference>
<dbReference type="PANTHER" id="PTHR43347:SF3">
    <property type="entry name" value="ACYL-COA SYNTHETASE SHORT-CHAIN FAMILY MEMBER 3, MITOCHONDRIAL"/>
    <property type="match status" value="1"/>
</dbReference>
<dbReference type="PRINTS" id="PR00154">
    <property type="entry name" value="AMPBINDING"/>
</dbReference>
<dbReference type="Proteomes" id="UP000220034">
    <property type="component" value="Unassembled WGS sequence"/>
</dbReference>
<dbReference type="OrthoDB" id="9803968at2"/>
<evidence type="ECO:0000259" key="2">
    <source>
        <dbReference type="Pfam" id="PF00501"/>
    </source>
</evidence>
<feature type="domain" description="AMP-binding enzyme C-terminal" evidence="3">
    <location>
        <begin position="507"/>
        <end position="585"/>
    </location>
</feature>
<dbReference type="FunFam" id="3.30.300.30:FF:000017">
    <property type="entry name" value="Acyl-CoA synthetase short-chain family member 3"/>
    <property type="match status" value="1"/>
</dbReference>
<feature type="domain" description="Acetyl-coenzyme A synthetase N-terminal" evidence="4">
    <location>
        <begin position="3"/>
        <end position="54"/>
    </location>
</feature>
<name>A0A2C9CRE4_9RHOB</name>
<dbReference type="AlphaFoldDB" id="A0A2C9CRE4"/>
<evidence type="ECO:0000259" key="4">
    <source>
        <dbReference type="Pfam" id="PF16177"/>
    </source>
</evidence>
<dbReference type="Gene3D" id="3.30.300.30">
    <property type="match status" value="1"/>
</dbReference>
<organism evidence="5 6">
    <name type="scientific">Pontivivens marinum</name>
    <dbReference type="NCBI Taxonomy" id="1690039"/>
    <lineage>
        <taxon>Bacteria</taxon>
        <taxon>Pseudomonadati</taxon>
        <taxon>Pseudomonadota</taxon>
        <taxon>Alphaproteobacteria</taxon>
        <taxon>Rhodobacterales</taxon>
        <taxon>Paracoccaceae</taxon>
        <taxon>Pontivivens</taxon>
    </lineage>
</organism>
<dbReference type="PROSITE" id="PS00455">
    <property type="entry name" value="AMP_BINDING"/>
    <property type="match status" value="1"/>
</dbReference>
<evidence type="ECO:0000313" key="6">
    <source>
        <dbReference type="Proteomes" id="UP000220034"/>
    </source>
</evidence>
<comment type="similarity">
    <text evidence="1">Belongs to the ATP-dependent AMP-binding enzyme family.</text>
</comment>
<evidence type="ECO:0000313" key="5">
    <source>
        <dbReference type="EMBL" id="SOH94121.1"/>
    </source>
</evidence>
<dbReference type="InterPro" id="IPR032387">
    <property type="entry name" value="ACAS_N"/>
</dbReference>
<dbReference type="GO" id="GO:0070013">
    <property type="term" value="C:intracellular organelle lumen"/>
    <property type="evidence" value="ECO:0007669"/>
    <property type="project" value="UniProtKB-ARBA"/>
</dbReference>
<dbReference type="Gene3D" id="3.40.50.12780">
    <property type="entry name" value="N-terminal domain of ligase-like"/>
    <property type="match status" value="1"/>
</dbReference>
<dbReference type="InterPro" id="IPR020845">
    <property type="entry name" value="AMP-binding_CS"/>
</dbReference>
<feature type="domain" description="AMP-dependent synthetase/ligase" evidence="2">
    <location>
        <begin position="65"/>
        <end position="441"/>
    </location>
</feature>
<dbReference type="Pfam" id="PF13193">
    <property type="entry name" value="AMP-binding_C"/>
    <property type="match status" value="1"/>
</dbReference>
<dbReference type="GO" id="GO:0050218">
    <property type="term" value="F:propionate-CoA ligase activity"/>
    <property type="evidence" value="ECO:0007669"/>
    <property type="project" value="TreeGrafter"/>
</dbReference>
<sequence length="630" mass="67564">MSYRDTYAAAQSDPDAFWLQQAQSIDWLSAPTTGYDAASNTWFADAMGNTCYNCIDRHVEAGRGTQIAIIYDSPVTNVVEHISYADLLDRVSRLAGVLHERGVLKGDRVVIYMPMVPEAMIAMLACARIGAVHSVVFGGFAAPELAVRLDDCAPKAVIAGSCGIEPGRVVHYKPLLDAAIELAQEKPEFCLIHQRDHGAADLVVGRDFDMLDEMSRADPAPCVPVAGSDPAYILYTSGTTGQPKGVVRPTAGHMVALNWSMKNIYDVGTGDVFWAASDVGWVVGHSYICYGPLLAGCTTVVFEGKPVGTPDAGTFWRVIADHKVKSFFTAPTAFRAIKRDDPKGEHVGRYDLSHLKTLYFAGERADPDTVNWAGDLLGVPVVDHWWQTETGWAIAANPIGLQALPIKVGSPSVAVPGYDIQILSPEGEQMPAGELGAVAIKLPLPPGTLPTLWNADERYKKSYLSTFPGYYETGDAGMIDEDGYLYIMARTDDVINVAGHRLSTGAMEEILAGHPDVAECAVIGAADALKGQLPIGFLCLSRGVDRPEAEIVAECVARVRQVLGPVAAFKSAVVVERLPKTRSGKILRGIMARIADGTEYKMPATIDDPAILSEISDALSRLGYAGGKSG</sequence>